<evidence type="ECO:0000313" key="3">
    <source>
        <dbReference type="Proteomes" id="UP000465601"/>
    </source>
</evidence>
<feature type="transmembrane region" description="Helical" evidence="1">
    <location>
        <begin position="166"/>
        <end position="187"/>
    </location>
</feature>
<gene>
    <name evidence="2" type="ORF">F8153_09470</name>
</gene>
<keyword evidence="1" id="KW-0812">Transmembrane</keyword>
<feature type="transmembrane region" description="Helical" evidence="1">
    <location>
        <begin position="199"/>
        <end position="220"/>
    </location>
</feature>
<feature type="transmembrane region" description="Helical" evidence="1">
    <location>
        <begin position="300"/>
        <end position="319"/>
    </location>
</feature>
<keyword evidence="1" id="KW-1133">Transmembrane helix</keyword>
<dbReference type="EMBL" id="WBZB01000033">
    <property type="protein sequence ID" value="KAB3529322.1"/>
    <property type="molecule type" value="Genomic_DNA"/>
</dbReference>
<reference evidence="2 3" key="1">
    <citation type="submission" date="2019-10" db="EMBL/GenBank/DDBJ databases">
        <title>Alkaliphilus serpentinus sp. nov. and Alkaliphilus pronyensis sp. nov., two novel anaerobic alkaliphilic species isolated from the serpentinized-hosted hydrothermal field of the Prony Bay (New Caledonia).</title>
        <authorList>
            <person name="Postec A."/>
        </authorList>
    </citation>
    <scope>NUCLEOTIDE SEQUENCE [LARGE SCALE GENOMIC DNA]</scope>
    <source>
        <strain evidence="2 3">LacT</strain>
    </source>
</reference>
<sequence>MSNPLFNNTGRYAGLILRRDRVRIPIWVIALVFITIIIPPAFSELYPTPMDRQIIGASMENPAMVAMLGPAYGVDNYTQGAVMANQMLLFTALAVAIMSILLTNRHTRGDEEEGRIEVIRSLPVGRLANLNATTVVFFGVNIILALIVGFGLYALGIDSMDLNGSLLYGAALGATGIFFTAITLLLAQLTSTSRGTLGFSFGFLGFAYLIRAIGDVSIEALSWLSPLGWILRTEAYVNNYWGPIFLTLGAGLLITVLALYLNSVRDLGAGFLPAKPGRRTASRFLQSPLGLGIKLQRVSIIAWLIGMYILGASYGSIFGDIEAFFNSSEMMREMFSYGVGFSLVDQFITVLMSVISMVTTIPALMMILKLRGEEKRNRIEHILARSVSRTKLLGSFLVISIVVSFLVQLLSVVGLWSAASAVLDDPLSFGTMFNAAMVYLPAIWVMIGVAVLFIGYMPQGTIVVWLYLGYSFFVVYFGKLLQVPEFMVKLSSFGNIPQIPIDDMNFVKVSIMTILAIGLMVIGFNGYNKRDIQG</sequence>
<feature type="transmembrane region" description="Helical" evidence="1">
    <location>
        <begin position="506"/>
        <end position="527"/>
    </location>
</feature>
<feature type="transmembrane region" description="Helical" evidence="1">
    <location>
        <begin position="82"/>
        <end position="102"/>
    </location>
</feature>
<protein>
    <submittedName>
        <fullName evidence="2">ABC transporter permease</fullName>
    </submittedName>
</protein>
<feature type="transmembrane region" description="Helical" evidence="1">
    <location>
        <begin position="240"/>
        <end position="261"/>
    </location>
</feature>
<feature type="transmembrane region" description="Helical" evidence="1">
    <location>
        <begin position="24"/>
        <end position="42"/>
    </location>
</feature>
<proteinExistence type="predicted"/>
<comment type="caution">
    <text evidence="2">The sequence shown here is derived from an EMBL/GenBank/DDBJ whole genome shotgun (WGS) entry which is preliminary data.</text>
</comment>
<feature type="transmembrane region" description="Helical" evidence="1">
    <location>
        <begin position="339"/>
        <end position="368"/>
    </location>
</feature>
<feature type="transmembrane region" description="Helical" evidence="1">
    <location>
        <begin position="392"/>
        <end position="416"/>
    </location>
</feature>
<keyword evidence="3" id="KW-1185">Reference proteome</keyword>
<dbReference type="RefSeq" id="WP_151866114.1">
    <property type="nucleotide sequence ID" value="NZ_WBZB01000033.1"/>
</dbReference>
<keyword evidence="1" id="KW-0472">Membrane</keyword>
<feature type="transmembrane region" description="Helical" evidence="1">
    <location>
        <begin position="130"/>
        <end position="154"/>
    </location>
</feature>
<feature type="transmembrane region" description="Helical" evidence="1">
    <location>
        <begin position="436"/>
        <end position="455"/>
    </location>
</feature>
<accession>A0A833HP55</accession>
<dbReference type="Proteomes" id="UP000465601">
    <property type="component" value="Unassembled WGS sequence"/>
</dbReference>
<feature type="transmembrane region" description="Helical" evidence="1">
    <location>
        <begin position="462"/>
        <end position="481"/>
    </location>
</feature>
<evidence type="ECO:0000256" key="1">
    <source>
        <dbReference type="SAM" id="Phobius"/>
    </source>
</evidence>
<organism evidence="2 3">
    <name type="scientific">Alkaliphilus serpentinus</name>
    <dbReference type="NCBI Taxonomy" id="1482731"/>
    <lineage>
        <taxon>Bacteria</taxon>
        <taxon>Bacillati</taxon>
        <taxon>Bacillota</taxon>
        <taxon>Clostridia</taxon>
        <taxon>Peptostreptococcales</taxon>
        <taxon>Natronincolaceae</taxon>
        <taxon>Alkaliphilus</taxon>
    </lineage>
</organism>
<dbReference type="OrthoDB" id="2014935at2"/>
<name>A0A833HP55_9FIRM</name>
<dbReference type="AlphaFoldDB" id="A0A833HP55"/>
<evidence type="ECO:0000313" key="2">
    <source>
        <dbReference type="EMBL" id="KAB3529322.1"/>
    </source>
</evidence>